<dbReference type="EMBL" id="QRAO01000004">
    <property type="protein sequence ID" value="RDK84770.1"/>
    <property type="molecule type" value="Genomic_DNA"/>
</dbReference>
<dbReference type="Pfam" id="PF08907">
    <property type="entry name" value="DUF1853"/>
    <property type="match status" value="1"/>
</dbReference>
<dbReference type="Proteomes" id="UP000255317">
    <property type="component" value="Unassembled WGS sequence"/>
</dbReference>
<evidence type="ECO:0008006" key="3">
    <source>
        <dbReference type="Google" id="ProtNLM"/>
    </source>
</evidence>
<accession>A0A370Q9S6</accession>
<evidence type="ECO:0000313" key="2">
    <source>
        <dbReference type="Proteomes" id="UP000255317"/>
    </source>
</evidence>
<gene>
    <name evidence="1" type="ORF">C8D94_104143</name>
</gene>
<reference evidence="1 2" key="1">
    <citation type="submission" date="2018-07" db="EMBL/GenBank/DDBJ databases">
        <title>Genomic Encyclopedia of Type Strains, Phase IV (KMG-IV): sequencing the most valuable type-strain genomes for metagenomic binning, comparative biology and taxonomic classification.</title>
        <authorList>
            <person name="Goeker M."/>
        </authorList>
    </citation>
    <scope>NUCLEOTIDE SEQUENCE [LARGE SCALE GENOMIC DNA]</scope>
    <source>
        <strain evidence="1 2">DSM 101478</strain>
    </source>
</reference>
<name>A0A370Q9S6_9FLAO</name>
<keyword evidence="2" id="KW-1185">Reference proteome</keyword>
<evidence type="ECO:0000313" key="1">
    <source>
        <dbReference type="EMBL" id="RDK84770.1"/>
    </source>
</evidence>
<organism evidence="1 2">
    <name type="scientific">Marinirhabdus gelatinilytica</name>
    <dbReference type="NCBI Taxonomy" id="1703343"/>
    <lineage>
        <taxon>Bacteria</taxon>
        <taxon>Pseudomonadati</taxon>
        <taxon>Bacteroidota</taxon>
        <taxon>Flavobacteriia</taxon>
        <taxon>Flavobacteriales</taxon>
        <taxon>Flavobacteriaceae</taxon>
    </lineage>
</organism>
<protein>
    <recommendedName>
        <fullName evidence="3">DUF1853 family protein</fullName>
    </recommendedName>
</protein>
<comment type="caution">
    <text evidence="1">The sequence shown here is derived from an EMBL/GenBank/DDBJ whole genome shotgun (WGS) entry which is preliminary data.</text>
</comment>
<dbReference type="InterPro" id="IPR015003">
    <property type="entry name" value="DUF1853"/>
</dbReference>
<dbReference type="OrthoDB" id="1466769at2"/>
<sequence>MNTAHYFLKAPLLKLPRAEFPFPFFEISEIKGHSIAFPSEKMLGKQAEFLFESWLNHSQRYQEIAKNIQIQGATETLGELDYIVRDTETKQTLHIELACKFYLLDETLGKHTTQQWIGPNRKDTLVDKLTKMETKQFPLLHRRETVQTLEHFSINISNIQQQYCIKAFVFVPKGYAVQNLPRHFQDCVVGHYISESEFKTEKDTSARYTLPQKREWLLPPESLDNWMSFQEAKTVISQSISEKRSPLVYKKIGGTLERFFVVWW</sequence>
<proteinExistence type="predicted"/>
<dbReference type="RefSeq" id="WP_115124190.1">
    <property type="nucleotide sequence ID" value="NZ_QRAO01000004.1"/>
</dbReference>
<dbReference type="AlphaFoldDB" id="A0A370Q9S6"/>